<reference evidence="3" key="2">
    <citation type="submission" date="2017-12" db="EMBL/GenBank/DDBJ databases">
        <title>Genome sequence of the Bar-tailed Godwit (Limosa lapponica baueri).</title>
        <authorList>
            <person name="Lima N.C.B."/>
            <person name="Parody-Merino A.M."/>
            <person name="Battley P.F."/>
            <person name="Fidler A.E."/>
            <person name="Prosdocimi F."/>
        </authorList>
    </citation>
    <scope>NUCLEOTIDE SEQUENCE [LARGE SCALE GENOMIC DNA]</scope>
</reference>
<sequence length="122" mass="13694">MVWGVSDADTPTVNEVANKVQQYEDSLSRTLSVATVEKLTEETEKKAEETKTMAKNTAKMTETIEKITKTIAEQNETIFQKLLEKLSKMGKESHSSPEQTQVAAIKKKCPPTRPIKEKQDPL</sequence>
<keyword evidence="3" id="KW-1185">Reference proteome</keyword>
<dbReference type="Proteomes" id="UP000233556">
    <property type="component" value="Unassembled WGS sequence"/>
</dbReference>
<proteinExistence type="predicted"/>
<evidence type="ECO:0000313" key="2">
    <source>
        <dbReference type="EMBL" id="PKU28474.1"/>
    </source>
</evidence>
<reference evidence="3" key="1">
    <citation type="submission" date="2017-11" db="EMBL/GenBank/DDBJ databases">
        <authorList>
            <person name="Lima N.C."/>
            <person name="Parody-Merino A.M."/>
            <person name="Battley P.F."/>
            <person name="Fidler A.E."/>
            <person name="Prosdocimi F."/>
        </authorList>
    </citation>
    <scope>NUCLEOTIDE SEQUENCE [LARGE SCALE GENOMIC DNA]</scope>
</reference>
<protein>
    <submittedName>
        <fullName evidence="2">Uncharacterized protein</fullName>
    </submittedName>
</protein>
<dbReference type="AlphaFoldDB" id="A0A2I0T3U8"/>
<evidence type="ECO:0000313" key="3">
    <source>
        <dbReference type="Proteomes" id="UP000233556"/>
    </source>
</evidence>
<name>A0A2I0T3U8_LIMLA</name>
<evidence type="ECO:0000256" key="1">
    <source>
        <dbReference type="SAM" id="MobiDB-lite"/>
    </source>
</evidence>
<accession>A0A2I0T3U8</accession>
<organism evidence="2 3">
    <name type="scientific">Limosa lapponica baueri</name>
    <dbReference type="NCBI Taxonomy" id="1758121"/>
    <lineage>
        <taxon>Eukaryota</taxon>
        <taxon>Metazoa</taxon>
        <taxon>Chordata</taxon>
        <taxon>Craniata</taxon>
        <taxon>Vertebrata</taxon>
        <taxon>Euteleostomi</taxon>
        <taxon>Archelosauria</taxon>
        <taxon>Archosauria</taxon>
        <taxon>Dinosauria</taxon>
        <taxon>Saurischia</taxon>
        <taxon>Theropoda</taxon>
        <taxon>Coelurosauria</taxon>
        <taxon>Aves</taxon>
        <taxon>Neognathae</taxon>
        <taxon>Neoaves</taxon>
        <taxon>Charadriiformes</taxon>
        <taxon>Scolopacidae</taxon>
        <taxon>Limosa</taxon>
    </lineage>
</organism>
<dbReference type="EMBL" id="KZ520435">
    <property type="protein sequence ID" value="PKU28474.1"/>
    <property type="molecule type" value="Genomic_DNA"/>
</dbReference>
<gene>
    <name evidence="2" type="ORF">llap_21222</name>
</gene>
<feature type="region of interest" description="Disordered" evidence="1">
    <location>
        <begin position="89"/>
        <end position="122"/>
    </location>
</feature>